<feature type="compositionally biased region" description="Polar residues" evidence="1">
    <location>
        <begin position="358"/>
        <end position="372"/>
    </location>
</feature>
<feature type="region of interest" description="Disordered" evidence="1">
    <location>
        <begin position="346"/>
        <end position="376"/>
    </location>
</feature>
<organism evidence="2 3">
    <name type="scientific">Marasmius crinis-equi</name>
    <dbReference type="NCBI Taxonomy" id="585013"/>
    <lineage>
        <taxon>Eukaryota</taxon>
        <taxon>Fungi</taxon>
        <taxon>Dikarya</taxon>
        <taxon>Basidiomycota</taxon>
        <taxon>Agaricomycotina</taxon>
        <taxon>Agaricomycetes</taxon>
        <taxon>Agaricomycetidae</taxon>
        <taxon>Agaricales</taxon>
        <taxon>Marasmiineae</taxon>
        <taxon>Marasmiaceae</taxon>
        <taxon>Marasmius</taxon>
    </lineage>
</organism>
<feature type="region of interest" description="Disordered" evidence="1">
    <location>
        <begin position="293"/>
        <end position="323"/>
    </location>
</feature>
<name>A0ABR3FZZ0_9AGAR</name>
<reference evidence="2 3" key="1">
    <citation type="submission" date="2024-02" db="EMBL/GenBank/DDBJ databases">
        <title>A draft genome for the cacao thread blight pathogen Marasmius crinis-equi.</title>
        <authorList>
            <person name="Cohen S.P."/>
            <person name="Baruah I.K."/>
            <person name="Amoako-Attah I."/>
            <person name="Bukari Y."/>
            <person name="Meinhardt L.W."/>
            <person name="Bailey B.A."/>
        </authorList>
    </citation>
    <scope>NUCLEOTIDE SEQUENCE [LARGE SCALE GENOMIC DNA]</scope>
    <source>
        <strain evidence="2 3">GH-76</strain>
    </source>
</reference>
<dbReference type="Proteomes" id="UP001465976">
    <property type="component" value="Unassembled WGS sequence"/>
</dbReference>
<feature type="compositionally biased region" description="Polar residues" evidence="1">
    <location>
        <begin position="1"/>
        <end position="12"/>
    </location>
</feature>
<gene>
    <name evidence="2" type="ORF">V5O48_001127</name>
</gene>
<evidence type="ECO:0000313" key="3">
    <source>
        <dbReference type="Proteomes" id="UP001465976"/>
    </source>
</evidence>
<accession>A0ABR3FZZ0</accession>
<evidence type="ECO:0000313" key="2">
    <source>
        <dbReference type="EMBL" id="KAL0580933.1"/>
    </source>
</evidence>
<feature type="compositionally biased region" description="Basic and acidic residues" evidence="1">
    <location>
        <begin position="404"/>
        <end position="414"/>
    </location>
</feature>
<dbReference type="EMBL" id="JBAHYK010000020">
    <property type="protein sequence ID" value="KAL0580933.1"/>
    <property type="molecule type" value="Genomic_DNA"/>
</dbReference>
<feature type="compositionally biased region" description="Polar residues" evidence="1">
    <location>
        <begin position="443"/>
        <end position="466"/>
    </location>
</feature>
<sequence>MTYGDQQITNYFSKKKENVQSAKRKRGDPSTVAAERPGSPPPKKLKHKTANPARRQAFDDKDTQVNKPAASHSNLTASTKNGPARDAQIHQTSSAAVYPTPKSTVKFNAPRETIPPALIDLTKDDDSHDPSSPAQLSAIHPALRNTTLFTPQTPVRRRNARSIYEIVPETPNHPSSPIRPRHPPTPSRKDSGDTDEGDLTSSLEVVPSSQTQEMDVTLSQINVMKVNTPRSSLNLVSSEMIVPSSQSQEQELDAAYIAKWREAHPSAPDEETIPSSQSQDEFWSHDYTVKVAPQKGKGPKLYSNEEESDPKPGPSNGLQRSDSNVSFVISIDDADLRDLFEDGGALSQAQDDRHEEIPTTTGLSQATSATESDTGDELWLQNVGNRTAVVHAVSQRSPMRSQRRRDAEGERQDQDGCVVFQHSPSRSQRRRDAERPERHVPSRSATPEWPSQLTLTGMDIDSSQWSLPPEATDFLDS</sequence>
<feature type="compositionally biased region" description="Polar residues" evidence="1">
    <location>
        <begin position="71"/>
        <end position="81"/>
    </location>
</feature>
<keyword evidence="3" id="KW-1185">Reference proteome</keyword>
<feature type="region of interest" description="Disordered" evidence="1">
    <location>
        <begin position="1"/>
        <end position="211"/>
    </location>
</feature>
<feature type="compositionally biased region" description="Polar residues" evidence="1">
    <location>
        <begin position="199"/>
        <end position="211"/>
    </location>
</feature>
<feature type="region of interest" description="Disordered" evidence="1">
    <location>
        <begin position="393"/>
        <end position="477"/>
    </location>
</feature>
<protein>
    <submittedName>
        <fullName evidence="2">Uncharacterized protein</fullName>
    </submittedName>
</protein>
<feature type="compositionally biased region" description="Polar residues" evidence="1">
    <location>
        <begin position="144"/>
        <end position="153"/>
    </location>
</feature>
<comment type="caution">
    <text evidence="2">The sequence shown here is derived from an EMBL/GenBank/DDBJ whole genome shotgun (WGS) entry which is preliminary data.</text>
</comment>
<feature type="compositionally biased region" description="Polar residues" evidence="1">
    <location>
        <begin position="89"/>
        <end position="106"/>
    </location>
</feature>
<proteinExistence type="predicted"/>
<feature type="compositionally biased region" description="Basic and acidic residues" evidence="1">
    <location>
        <begin position="430"/>
        <end position="440"/>
    </location>
</feature>
<evidence type="ECO:0000256" key="1">
    <source>
        <dbReference type="SAM" id="MobiDB-lite"/>
    </source>
</evidence>